<accession>A0A1Z5KA63</accession>
<evidence type="ECO:0000256" key="5">
    <source>
        <dbReference type="ARBA" id="ARBA00049172"/>
    </source>
</evidence>
<dbReference type="GO" id="GO:0005739">
    <property type="term" value="C:mitochondrion"/>
    <property type="evidence" value="ECO:0007669"/>
    <property type="project" value="TreeGrafter"/>
</dbReference>
<evidence type="ECO:0000313" key="7">
    <source>
        <dbReference type="Proteomes" id="UP000198406"/>
    </source>
</evidence>
<evidence type="ECO:0000256" key="1">
    <source>
        <dbReference type="ARBA" id="ARBA00005033"/>
    </source>
</evidence>
<dbReference type="EMBL" id="BDSP01000191">
    <property type="protein sequence ID" value="GAX22828.1"/>
    <property type="molecule type" value="Genomic_DNA"/>
</dbReference>
<evidence type="ECO:0000313" key="6">
    <source>
        <dbReference type="EMBL" id="GAX22828.1"/>
    </source>
</evidence>
<organism evidence="6 7">
    <name type="scientific">Fistulifera solaris</name>
    <name type="common">Oleaginous diatom</name>
    <dbReference type="NCBI Taxonomy" id="1519565"/>
    <lineage>
        <taxon>Eukaryota</taxon>
        <taxon>Sar</taxon>
        <taxon>Stramenopiles</taxon>
        <taxon>Ochrophyta</taxon>
        <taxon>Bacillariophyta</taxon>
        <taxon>Bacillariophyceae</taxon>
        <taxon>Bacillariophycidae</taxon>
        <taxon>Naviculales</taxon>
        <taxon>Naviculaceae</taxon>
        <taxon>Fistulifera</taxon>
    </lineage>
</organism>
<dbReference type="EC" id="2.1.2.11" evidence="3"/>
<keyword evidence="6" id="KW-0489">Methyltransferase</keyword>
<dbReference type="InterPro" id="IPR015813">
    <property type="entry name" value="Pyrv/PenolPyrv_kinase-like_dom"/>
</dbReference>
<dbReference type="GO" id="GO:0008168">
    <property type="term" value="F:methyltransferase activity"/>
    <property type="evidence" value="ECO:0007669"/>
    <property type="project" value="UniProtKB-KW"/>
</dbReference>
<dbReference type="HAMAP" id="MF_00156">
    <property type="entry name" value="PanB"/>
    <property type="match status" value="1"/>
</dbReference>
<name>A0A1Z5KA63_FISSO</name>
<dbReference type="InParanoid" id="A0A1Z5KA63"/>
<keyword evidence="7" id="KW-1185">Reference proteome</keyword>
<dbReference type="Pfam" id="PF02548">
    <property type="entry name" value="Pantoate_transf"/>
    <property type="match status" value="1"/>
</dbReference>
<comment type="caution">
    <text evidence="6">The sequence shown here is derived from an EMBL/GenBank/DDBJ whole genome shotgun (WGS) entry which is preliminary data.</text>
</comment>
<gene>
    <name evidence="6" type="ORF">FisN_24Lh112</name>
</gene>
<dbReference type="SUPFAM" id="SSF51621">
    <property type="entry name" value="Phosphoenolpyruvate/pyruvate domain"/>
    <property type="match status" value="1"/>
</dbReference>
<keyword evidence="4 6" id="KW-0808">Transferase</keyword>
<dbReference type="InterPro" id="IPR040442">
    <property type="entry name" value="Pyrv_kinase-like_dom_sf"/>
</dbReference>
<proteinExistence type="inferred from homology"/>
<dbReference type="NCBIfam" id="NF001452">
    <property type="entry name" value="PRK00311.1"/>
    <property type="match status" value="1"/>
</dbReference>
<dbReference type="GO" id="GO:0000287">
    <property type="term" value="F:magnesium ion binding"/>
    <property type="evidence" value="ECO:0007669"/>
    <property type="project" value="TreeGrafter"/>
</dbReference>
<dbReference type="GO" id="GO:0003864">
    <property type="term" value="F:3-methyl-2-oxobutanoate hydroxymethyltransferase activity"/>
    <property type="evidence" value="ECO:0007669"/>
    <property type="project" value="UniProtKB-EC"/>
</dbReference>
<comment type="pathway">
    <text evidence="1">Cofactor biosynthesis; (R)-pantothenate biosynthesis; (R)-pantoate from 3-methyl-2-oxobutanoate: step 1/2.</text>
</comment>
<comment type="similarity">
    <text evidence="2">Belongs to the PanB family.</text>
</comment>
<dbReference type="GO" id="GO:0032259">
    <property type="term" value="P:methylation"/>
    <property type="evidence" value="ECO:0007669"/>
    <property type="project" value="UniProtKB-KW"/>
</dbReference>
<dbReference type="Proteomes" id="UP000198406">
    <property type="component" value="Unassembled WGS sequence"/>
</dbReference>
<evidence type="ECO:0000256" key="3">
    <source>
        <dbReference type="ARBA" id="ARBA00012618"/>
    </source>
</evidence>
<dbReference type="OrthoDB" id="425211at2759"/>
<evidence type="ECO:0000256" key="2">
    <source>
        <dbReference type="ARBA" id="ARBA00008676"/>
    </source>
</evidence>
<dbReference type="InterPro" id="IPR003700">
    <property type="entry name" value="Pantoate_hydroxy_MeTrfase"/>
</dbReference>
<sequence length="364" mass="40286">MMFASFSTPPFILKHHVFTLQRRTFATKISALSLTSKKRHGHKITMVTAYDYPSAMHVARAGIDIVLVGDSVAMVELGHPTTQPMTLEAMLHHCQAVRRGVQQANNNNHNNAEPLLVGDMPFASYEYEDTDIALRNAYRFIQEAGMDAVKLEGGSVARARTARKLVEGGVAVMGHVGLTPQSISVLGGFRAQGRTAIRARAVLDDALRLQDAGCFAVVLECVPSNVAAAITESLEIPTIGIGAGNHTSGQVLVFHDMLGMTSHPHHEQFVPKFCKRYAQLGHIIQEGLQEFKRDVESGAFPNEEYSPYQMKENERRDFEALLAQDQEERETHHLAAAEKYIQTDEYEKLHLYGGDDATETDTKE</sequence>
<dbReference type="CDD" id="cd06557">
    <property type="entry name" value="KPHMT-like"/>
    <property type="match status" value="1"/>
</dbReference>
<evidence type="ECO:0000256" key="4">
    <source>
        <dbReference type="ARBA" id="ARBA00022679"/>
    </source>
</evidence>
<dbReference type="Gene3D" id="3.20.20.60">
    <property type="entry name" value="Phosphoenolpyruvate-binding domains"/>
    <property type="match status" value="1"/>
</dbReference>
<dbReference type="FunFam" id="3.20.20.60:FF:000003">
    <property type="entry name" value="3-methyl-2-oxobutanoate hydroxymethyltransferase"/>
    <property type="match status" value="1"/>
</dbReference>
<dbReference type="NCBIfam" id="TIGR00222">
    <property type="entry name" value="panB"/>
    <property type="match status" value="1"/>
</dbReference>
<dbReference type="PANTHER" id="PTHR20881:SF0">
    <property type="entry name" value="3-METHYL-2-OXOBUTANOATE HYDROXYMETHYLTRANSFERASE"/>
    <property type="match status" value="1"/>
</dbReference>
<dbReference type="GO" id="GO:0015940">
    <property type="term" value="P:pantothenate biosynthetic process"/>
    <property type="evidence" value="ECO:0007669"/>
    <property type="project" value="UniProtKB-UniPathway"/>
</dbReference>
<dbReference type="AlphaFoldDB" id="A0A1Z5KA63"/>
<dbReference type="PANTHER" id="PTHR20881">
    <property type="entry name" value="3-METHYL-2-OXOBUTANOATE HYDROXYMETHYLTRANSFERASE"/>
    <property type="match status" value="1"/>
</dbReference>
<comment type="catalytic activity">
    <reaction evidence="5">
        <text>(6R)-5,10-methylene-5,6,7,8-tetrahydrofolate + 3-methyl-2-oxobutanoate + H2O = 2-dehydropantoate + (6S)-5,6,7,8-tetrahydrofolate</text>
        <dbReference type="Rhea" id="RHEA:11824"/>
        <dbReference type="ChEBI" id="CHEBI:11561"/>
        <dbReference type="ChEBI" id="CHEBI:11851"/>
        <dbReference type="ChEBI" id="CHEBI:15377"/>
        <dbReference type="ChEBI" id="CHEBI:15636"/>
        <dbReference type="ChEBI" id="CHEBI:57453"/>
        <dbReference type="EC" id="2.1.2.11"/>
    </reaction>
</comment>
<reference evidence="6 7" key="1">
    <citation type="journal article" date="2015" name="Plant Cell">
        <title>Oil accumulation by the oleaginous diatom Fistulifera solaris as revealed by the genome and transcriptome.</title>
        <authorList>
            <person name="Tanaka T."/>
            <person name="Maeda Y."/>
            <person name="Veluchamy A."/>
            <person name="Tanaka M."/>
            <person name="Abida H."/>
            <person name="Marechal E."/>
            <person name="Bowler C."/>
            <person name="Muto M."/>
            <person name="Sunaga Y."/>
            <person name="Tanaka M."/>
            <person name="Yoshino T."/>
            <person name="Taniguchi T."/>
            <person name="Fukuda Y."/>
            <person name="Nemoto M."/>
            <person name="Matsumoto M."/>
            <person name="Wong P.S."/>
            <person name="Aburatani S."/>
            <person name="Fujibuchi W."/>
        </authorList>
    </citation>
    <scope>NUCLEOTIDE SEQUENCE [LARGE SCALE GENOMIC DNA]</scope>
    <source>
        <strain evidence="6 7">JPCC DA0580</strain>
    </source>
</reference>
<dbReference type="UniPathway" id="UPA00028">
    <property type="reaction ID" value="UER00003"/>
</dbReference>
<protein>
    <recommendedName>
        <fullName evidence="3">3-methyl-2-oxobutanoate hydroxymethyltransferase</fullName>
        <ecNumber evidence="3">2.1.2.11</ecNumber>
    </recommendedName>
</protein>